<proteinExistence type="predicted"/>
<gene>
    <name evidence="1" type="ORF">FB192DRAFT_1361537</name>
</gene>
<accession>A0A8H4BNC2</accession>
<comment type="caution">
    <text evidence="1">The sequence shown here is derived from an EMBL/GenBank/DDBJ whole genome shotgun (WGS) entry which is preliminary data.</text>
</comment>
<evidence type="ECO:0000313" key="2">
    <source>
        <dbReference type="Proteomes" id="UP000469890"/>
    </source>
</evidence>
<organism evidence="1 2">
    <name type="scientific">Mucor circinelloides f. lusitanicus</name>
    <name type="common">Mucor racemosus var. lusitanicus</name>
    <dbReference type="NCBI Taxonomy" id="29924"/>
    <lineage>
        <taxon>Eukaryota</taxon>
        <taxon>Fungi</taxon>
        <taxon>Fungi incertae sedis</taxon>
        <taxon>Mucoromycota</taxon>
        <taxon>Mucoromycotina</taxon>
        <taxon>Mucoromycetes</taxon>
        <taxon>Mucorales</taxon>
        <taxon>Mucorineae</taxon>
        <taxon>Mucoraceae</taxon>
        <taxon>Mucor</taxon>
    </lineage>
</organism>
<sequence length="112" mass="12713">MADITRKVGLRWPNEKDTMTTGIWAIPWFGEVKFGGDNTTNHSLCLDTLKLAVLSRNSVLEYDLPSLIHHTEKYPYVIAPVSTPSPHNIFSLCKSPYHTIISDDQQYHLEVS</sequence>
<dbReference type="EMBL" id="JAAECE010000002">
    <property type="protein sequence ID" value="KAF1805191.1"/>
    <property type="molecule type" value="Genomic_DNA"/>
</dbReference>
<evidence type="ECO:0000313" key="1">
    <source>
        <dbReference type="EMBL" id="KAF1805191.1"/>
    </source>
</evidence>
<dbReference type="AlphaFoldDB" id="A0A8H4BNC2"/>
<protein>
    <submittedName>
        <fullName evidence="1">Uncharacterized protein</fullName>
    </submittedName>
</protein>
<dbReference type="Proteomes" id="UP000469890">
    <property type="component" value="Unassembled WGS sequence"/>
</dbReference>
<reference evidence="1 2" key="1">
    <citation type="submission" date="2019-09" db="EMBL/GenBank/DDBJ databases">
        <authorList>
            <consortium name="DOE Joint Genome Institute"/>
            <person name="Mondo S.J."/>
            <person name="Navarro-Mendoza M.I."/>
            <person name="Perez-Arques C."/>
            <person name="Panchal S."/>
            <person name="Nicolas F.E."/>
            <person name="Ganguly P."/>
            <person name="Pangilinan J."/>
            <person name="Grigoriev I."/>
            <person name="Heitman J."/>
            <person name="Sanya K."/>
            <person name="Garre V."/>
        </authorList>
    </citation>
    <scope>NUCLEOTIDE SEQUENCE [LARGE SCALE GENOMIC DNA]</scope>
    <source>
        <strain evidence="1 2">MU402</strain>
    </source>
</reference>
<name>A0A8H4BNC2_MUCCL</name>